<gene>
    <name evidence="3" type="ORF">SAMN05443575_0070</name>
</gene>
<dbReference type="RefSeq" id="WP_234971291.1">
    <property type="nucleotide sequence ID" value="NZ_FQVU01000001.1"/>
</dbReference>
<dbReference type="InterPro" id="IPR036412">
    <property type="entry name" value="HAD-like_sf"/>
</dbReference>
<dbReference type="Proteomes" id="UP000186132">
    <property type="component" value="Unassembled WGS sequence"/>
</dbReference>
<dbReference type="EMBL" id="FQVU01000001">
    <property type="protein sequence ID" value="SHF48635.1"/>
    <property type="molecule type" value="Genomic_DNA"/>
</dbReference>
<evidence type="ECO:0000256" key="1">
    <source>
        <dbReference type="SAM" id="MobiDB-lite"/>
    </source>
</evidence>
<feature type="region of interest" description="Disordered" evidence="1">
    <location>
        <begin position="1"/>
        <end position="22"/>
    </location>
</feature>
<proteinExistence type="predicted"/>
<dbReference type="Pfam" id="PF25109">
    <property type="entry name" value="HAD_PNKP"/>
    <property type="match status" value="1"/>
</dbReference>
<dbReference type="STRING" id="1206085.SAMN05443575_0070"/>
<dbReference type="SUPFAM" id="SSF56784">
    <property type="entry name" value="HAD-like"/>
    <property type="match status" value="1"/>
</dbReference>
<reference evidence="3 4" key="1">
    <citation type="submission" date="2016-11" db="EMBL/GenBank/DDBJ databases">
        <authorList>
            <person name="Jaros S."/>
            <person name="Januszkiewicz K."/>
            <person name="Wedrychowicz H."/>
        </authorList>
    </citation>
    <scope>NUCLEOTIDE SEQUENCE [LARGE SCALE GENOMIC DNA]</scope>
    <source>
        <strain evidence="3 4">DSM 45627</strain>
    </source>
</reference>
<keyword evidence="4" id="KW-1185">Reference proteome</keyword>
<protein>
    <recommendedName>
        <fullName evidence="2">Polynucleotide kinase PNKP phosphatase domain-containing protein</fullName>
    </recommendedName>
</protein>
<dbReference type="InterPro" id="IPR023214">
    <property type="entry name" value="HAD_sf"/>
</dbReference>
<organism evidence="3 4">
    <name type="scientific">Jatrophihabitans endophyticus</name>
    <dbReference type="NCBI Taxonomy" id="1206085"/>
    <lineage>
        <taxon>Bacteria</taxon>
        <taxon>Bacillati</taxon>
        <taxon>Actinomycetota</taxon>
        <taxon>Actinomycetes</taxon>
        <taxon>Jatrophihabitantales</taxon>
        <taxon>Jatrophihabitantaceae</taxon>
        <taxon>Jatrophihabitans</taxon>
    </lineage>
</organism>
<name>A0A1M5C1U3_9ACTN</name>
<evidence type="ECO:0000313" key="4">
    <source>
        <dbReference type="Proteomes" id="UP000186132"/>
    </source>
</evidence>
<feature type="domain" description="Polynucleotide kinase PNKP phosphatase" evidence="2">
    <location>
        <begin position="31"/>
        <end position="150"/>
    </location>
</feature>
<evidence type="ECO:0000259" key="2">
    <source>
        <dbReference type="Pfam" id="PF25109"/>
    </source>
</evidence>
<evidence type="ECO:0000313" key="3">
    <source>
        <dbReference type="EMBL" id="SHF48635.1"/>
    </source>
</evidence>
<dbReference type="Gene3D" id="3.40.50.1000">
    <property type="entry name" value="HAD superfamily/HAD-like"/>
    <property type="match status" value="1"/>
</dbReference>
<accession>A0A1M5C1U3</accession>
<dbReference type="AlphaFoldDB" id="A0A1M5C1U3"/>
<dbReference type="InterPro" id="IPR056782">
    <property type="entry name" value="HAD_PNKP"/>
</dbReference>
<sequence>MGSPDVRPDAQSAGEGTPAGPRGGVVSGLAVFDVDGVVADVRHRLHHLDRGAWHRFFRAAGDDGLLPEGARLVADLGSRHEIVWLTGRPEWLREVTARWFAEHGLPAGELVMRPDGDFRPAPAYKLGALRRLAPRGVHAVVDDDDEVVAAALAAGFPAVLADWVPRTRRLRRAQDREGRT</sequence>